<reference evidence="5 6" key="1">
    <citation type="submission" date="2019-06" db="EMBL/GenBank/DDBJ databases">
        <title>Sequencing the genomes of 1000 actinobacteria strains.</title>
        <authorList>
            <person name="Klenk H.-P."/>
        </authorList>
    </citation>
    <scope>NUCLEOTIDE SEQUENCE [LARGE SCALE GENOMIC DNA]</scope>
    <source>
        <strain evidence="5 6">DSM 45015</strain>
    </source>
</reference>
<proteinExistence type="inferred from homology"/>
<accession>A0A543NGY9</accession>
<name>A0A543NGY9_9ACTN</name>
<evidence type="ECO:0000256" key="1">
    <source>
        <dbReference type="ARBA" id="ARBA00023239"/>
    </source>
</evidence>
<feature type="region of interest" description="Disordered" evidence="3">
    <location>
        <begin position="436"/>
        <end position="459"/>
    </location>
</feature>
<evidence type="ECO:0000256" key="3">
    <source>
        <dbReference type="SAM" id="MobiDB-lite"/>
    </source>
</evidence>
<dbReference type="AlphaFoldDB" id="A0A543NGY9"/>
<dbReference type="GO" id="GO:0016829">
    <property type="term" value="F:lyase activity"/>
    <property type="evidence" value="ECO:0007669"/>
    <property type="project" value="UniProtKB-KW"/>
</dbReference>
<dbReference type="Gene3D" id="1.10.40.30">
    <property type="entry name" value="Fumarase/aspartase (C-terminal domain)"/>
    <property type="match status" value="1"/>
</dbReference>
<keyword evidence="1" id="KW-0456">Lyase</keyword>
<dbReference type="SUPFAM" id="SSF48557">
    <property type="entry name" value="L-aspartase-like"/>
    <property type="match status" value="1"/>
</dbReference>
<keyword evidence="6" id="KW-1185">Reference proteome</keyword>
<dbReference type="SMART" id="SM00998">
    <property type="entry name" value="ADSL_C"/>
    <property type="match status" value="1"/>
</dbReference>
<evidence type="ECO:0000256" key="2">
    <source>
        <dbReference type="ARBA" id="ARBA00034772"/>
    </source>
</evidence>
<dbReference type="InterPro" id="IPR019468">
    <property type="entry name" value="AdenyloSucc_lyase_C"/>
</dbReference>
<protein>
    <submittedName>
        <fullName evidence="5">3-carboxy-cis,cis-muconate cycloisomerase</fullName>
    </submittedName>
</protein>
<dbReference type="InterPro" id="IPR008948">
    <property type="entry name" value="L-Aspartase-like"/>
</dbReference>
<dbReference type="Pfam" id="PF00206">
    <property type="entry name" value="Lyase_1"/>
    <property type="match status" value="1"/>
</dbReference>
<dbReference type="GO" id="GO:0019619">
    <property type="term" value="P:3,4-dihydroxybenzoate catabolic process"/>
    <property type="evidence" value="ECO:0007669"/>
    <property type="project" value="InterPro"/>
</dbReference>
<dbReference type="InterPro" id="IPR000362">
    <property type="entry name" value="Fumarate_lyase_fam"/>
</dbReference>
<dbReference type="NCBIfam" id="TIGR02426">
    <property type="entry name" value="protocat_pcaB"/>
    <property type="match status" value="1"/>
</dbReference>
<dbReference type="InterPro" id="IPR022761">
    <property type="entry name" value="Fumarate_lyase_N"/>
</dbReference>
<dbReference type="PANTHER" id="PTHR43172:SF2">
    <property type="entry name" value="ADENYLOSUCCINATE LYASE C-TERMINAL DOMAIN-CONTAINING PROTEIN"/>
    <property type="match status" value="1"/>
</dbReference>
<dbReference type="PRINTS" id="PR00145">
    <property type="entry name" value="ARGSUCLYASE"/>
</dbReference>
<evidence type="ECO:0000313" key="5">
    <source>
        <dbReference type="EMBL" id="TQN31126.1"/>
    </source>
</evidence>
<dbReference type="Pfam" id="PF10397">
    <property type="entry name" value="ADSL_C"/>
    <property type="match status" value="1"/>
</dbReference>
<dbReference type="EMBL" id="VFQC01000001">
    <property type="protein sequence ID" value="TQN31126.1"/>
    <property type="molecule type" value="Genomic_DNA"/>
</dbReference>
<dbReference type="Proteomes" id="UP000317422">
    <property type="component" value="Unassembled WGS sequence"/>
</dbReference>
<dbReference type="PRINTS" id="PR00149">
    <property type="entry name" value="FUMRATELYASE"/>
</dbReference>
<evidence type="ECO:0000313" key="6">
    <source>
        <dbReference type="Proteomes" id="UP000317422"/>
    </source>
</evidence>
<dbReference type="Gene3D" id="1.20.200.10">
    <property type="entry name" value="Fumarase/aspartase (Central domain)"/>
    <property type="match status" value="1"/>
</dbReference>
<dbReference type="InterPro" id="IPR012789">
    <property type="entry name" value="Protocat_PcaB-like"/>
</dbReference>
<comment type="caution">
    <text evidence="5">The sequence shown here is derived from an EMBL/GenBank/DDBJ whole genome shotgun (WGS) entry which is preliminary data.</text>
</comment>
<organism evidence="5 6">
    <name type="scientific">Haloactinospora alba</name>
    <dbReference type="NCBI Taxonomy" id="405555"/>
    <lineage>
        <taxon>Bacteria</taxon>
        <taxon>Bacillati</taxon>
        <taxon>Actinomycetota</taxon>
        <taxon>Actinomycetes</taxon>
        <taxon>Streptosporangiales</taxon>
        <taxon>Nocardiopsidaceae</taxon>
        <taxon>Haloactinospora</taxon>
    </lineage>
</organism>
<dbReference type="GO" id="GO:0016853">
    <property type="term" value="F:isomerase activity"/>
    <property type="evidence" value="ECO:0007669"/>
    <property type="project" value="UniProtKB-KW"/>
</dbReference>
<gene>
    <name evidence="5" type="ORF">FHX37_1017</name>
</gene>
<sequence>MTELFAGIFARGDIGTATDDDAWLRALLDAEAALARAHARLGTIPPEHAEEITHSCVPENIDTAEVSRSAADSGNPVVPLVGQITRSVGEAAGRHVHLGATSQDIMDTAAMLVARRAGTVIRAVADEACESLATLAVDHRDTVMAGRTLLQQALPTTFGLAAAGWLDQLADATNRLAEFLDQRAAAQLGGAAGTLASLGQVGPRVTTAFASELGLAEPRLPWHTARGRVAELAGALAQVSGAVGKTAGDIVLLAQTEVGEVREHGGRDRGGSSTLPHKRNPVAAVSAVACAEQAPDLAGSLLGVQIQQHQRAAGQWQAEWLPLTRLLRTTGSAAAWLGTSLERLNVDPERMRANMLDGFPLAERVTTDLVGELGRLPAHELVRSACAEASDQGRDLTDVLTERLEGRRSREEVSALLDPTSYLGSAGEFIDRAVEKHHASGGAEVRHPTHRSTETRRTG</sequence>
<feature type="domain" description="Adenylosuccinate lyase C-terminal" evidence="4">
    <location>
        <begin position="357"/>
        <end position="434"/>
    </location>
</feature>
<evidence type="ECO:0000259" key="4">
    <source>
        <dbReference type="SMART" id="SM00998"/>
    </source>
</evidence>
<dbReference type="RefSeq" id="WP_211351746.1">
    <property type="nucleotide sequence ID" value="NZ_VFQC01000001.1"/>
</dbReference>
<dbReference type="PANTHER" id="PTHR43172">
    <property type="entry name" value="ADENYLOSUCCINATE LYASE"/>
    <property type="match status" value="1"/>
</dbReference>
<keyword evidence="5" id="KW-0413">Isomerase</keyword>
<comment type="similarity">
    <text evidence="2">Belongs to the class-II fumarase/aspartase family.</text>
</comment>